<dbReference type="InParanoid" id="A0A7M7NP68"/>
<dbReference type="RefSeq" id="XP_030839438.1">
    <property type="nucleotide sequence ID" value="XM_030983578.1"/>
</dbReference>
<evidence type="ECO:0000313" key="2">
    <source>
        <dbReference type="EnsemblMetazoa" id="XP_030839438"/>
    </source>
</evidence>
<dbReference type="KEGG" id="spu:115923206"/>
<dbReference type="OrthoDB" id="10546961at2759"/>
<feature type="compositionally biased region" description="Polar residues" evidence="1">
    <location>
        <begin position="164"/>
        <end position="175"/>
    </location>
</feature>
<feature type="compositionally biased region" description="Basic residues" evidence="1">
    <location>
        <begin position="187"/>
        <end position="201"/>
    </location>
</feature>
<feature type="compositionally biased region" description="Polar residues" evidence="1">
    <location>
        <begin position="221"/>
        <end position="231"/>
    </location>
</feature>
<feature type="compositionally biased region" description="Polar residues" evidence="1">
    <location>
        <begin position="335"/>
        <end position="356"/>
    </location>
</feature>
<evidence type="ECO:0000256" key="1">
    <source>
        <dbReference type="SAM" id="MobiDB-lite"/>
    </source>
</evidence>
<name>A0A7M7NP68_STRPU</name>
<dbReference type="EnsemblMetazoa" id="XM_030983578">
    <property type="protein sequence ID" value="XP_030839438"/>
    <property type="gene ID" value="LOC115923206"/>
</dbReference>
<feature type="compositionally biased region" description="Basic and acidic residues" evidence="1">
    <location>
        <begin position="259"/>
        <end position="270"/>
    </location>
</feature>
<feature type="compositionally biased region" description="Polar residues" evidence="1">
    <location>
        <begin position="11"/>
        <end position="29"/>
    </location>
</feature>
<feature type="compositionally biased region" description="Basic and acidic residues" evidence="1">
    <location>
        <begin position="95"/>
        <end position="111"/>
    </location>
</feature>
<evidence type="ECO:0000313" key="3">
    <source>
        <dbReference type="Proteomes" id="UP000007110"/>
    </source>
</evidence>
<dbReference type="GeneID" id="115923206"/>
<organism evidence="2 3">
    <name type="scientific">Strongylocentrotus purpuratus</name>
    <name type="common">Purple sea urchin</name>
    <dbReference type="NCBI Taxonomy" id="7668"/>
    <lineage>
        <taxon>Eukaryota</taxon>
        <taxon>Metazoa</taxon>
        <taxon>Echinodermata</taxon>
        <taxon>Eleutherozoa</taxon>
        <taxon>Echinozoa</taxon>
        <taxon>Echinoidea</taxon>
        <taxon>Euechinoidea</taxon>
        <taxon>Echinacea</taxon>
        <taxon>Camarodonta</taxon>
        <taxon>Echinidea</taxon>
        <taxon>Strongylocentrotidae</taxon>
        <taxon>Strongylocentrotus</taxon>
    </lineage>
</organism>
<reference evidence="3" key="1">
    <citation type="submission" date="2015-02" db="EMBL/GenBank/DDBJ databases">
        <title>Genome sequencing for Strongylocentrotus purpuratus.</title>
        <authorList>
            <person name="Murali S."/>
            <person name="Liu Y."/>
            <person name="Vee V."/>
            <person name="English A."/>
            <person name="Wang M."/>
            <person name="Skinner E."/>
            <person name="Han Y."/>
            <person name="Muzny D.M."/>
            <person name="Worley K.C."/>
            <person name="Gibbs R.A."/>
        </authorList>
    </citation>
    <scope>NUCLEOTIDE SEQUENCE</scope>
</reference>
<keyword evidence="3" id="KW-1185">Reference proteome</keyword>
<feature type="compositionally biased region" description="Basic and acidic residues" evidence="1">
    <location>
        <begin position="316"/>
        <end position="334"/>
    </location>
</feature>
<feature type="compositionally biased region" description="Basic and acidic residues" evidence="1">
    <location>
        <begin position="366"/>
        <end position="386"/>
    </location>
</feature>
<sequence length="402" mass="43329">MSDDKVIQPTFDATTGNDVGDQTLNSEVQTGTTASSSTSISASKLSEERNNNFEIEDETRGPSHQGESDLHHVGDEGVVGTANRKGDSANLRSSLVKDEEKGENVDLDKDSNPASETIRGGISLTPDDEEQLRRSADQVTTDQEPALRDEVVGGGDAAMKGDGQTKQNKTATVRRTGSRKIDGDNVKKKRINSNKGRPKSRSARDSSQSRNSFRDSKKVVQDQSGRYSQSKEGCLGESKASNETTEGKVADMTDEPDTSEEKKDVPKDENEAQNVDGSLSLDASMGSGTLESGGTERNDAILERDSTLSLGGTDSRVAESHQQNDKKPNEDDHLASSQSRLSVRDTVTSQSHTGSDGASPVASPRRNIDSRHREGRQTGRIGDRGHSRQLASSSRLHRYLVS</sequence>
<proteinExistence type="predicted"/>
<feature type="compositionally biased region" description="Basic and acidic residues" evidence="1">
    <location>
        <begin position="58"/>
        <end position="75"/>
    </location>
</feature>
<dbReference type="Proteomes" id="UP000007110">
    <property type="component" value="Unassembled WGS sequence"/>
</dbReference>
<feature type="compositionally biased region" description="Basic and acidic residues" evidence="1">
    <location>
        <begin position="294"/>
        <end position="306"/>
    </location>
</feature>
<reference evidence="2" key="2">
    <citation type="submission" date="2021-01" db="UniProtKB">
        <authorList>
            <consortium name="EnsemblMetazoa"/>
        </authorList>
    </citation>
    <scope>IDENTIFICATION</scope>
</reference>
<dbReference type="OMA" id="KEGCIND"/>
<protein>
    <submittedName>
        <fullName evidence="2">Uncharacterized protein</fullName>
    </submittedName>
</protein>
<dbReference type="AlphaFoldDB" id="A0A7M7NP68"/>
<accession>A0A7M7NP68</accession>
<feature type="region of interest" description="Disordered" evidence="1">
    <location>
        <begin position="1"/>
        <end position="402"/>
    </location>
</feature>
<feature type="compositionally biased region" description="Low complexity" evidence="1">
    <location>
        <begin position="30"/>
        <end position="43"/>
    </location>
</feature>